<dbReference type="Pfam" id="PF13439">
    <property type="entry name" value="Glyco_transf_4"/>
    <property type="match status" value="1"/>
</dbReference>
<dbReference type="EMBL" id="PYVU01000041">
    <property type="protein sequence ID" value="PTB96658.1"/>
    <property type="molecule type" value="Genomic_DNA"/>
</dbReference>
<accession>A0A2T4DSH0</accession>
<dbReference type="InterPro" id="IPR028098">
    <property type="entry name" value="Glyco_trans_4-like_N"/>
</dbReference>
<dbReference type="Proteomes" id="UP000240608">
    <property type="component" value="Unassembled WGS sequence"/>
</dbReference>
<name>A0A2T4DSH0_9BACT</name>
<dbReference type="Pfam" id="PF13692">
    <property type="entry name" value="Glyco_trans_1_4"/>
    <property type="match status" value="1"/>
</dbReference>
<evidence type="ECO:0000313" key="2">
    <source>
        <dbReference type="EMBL" id="PTB96658.1"/>
    </source>
</evidence>
<dbReference type="Gene3D" id="3.40.50.2000">
    <property type="entry name" value="Glycogen Phosphorylase B"/>
    <property type="match status" value="2"/>
</dbReference>
<proteinExistence type="predicted"/>
<reference evidence="2 3" key="1">
    <citation type="submission" date="2018-03" db="EMBL/GenBank/DDBJ databases">
        <title>Cross-interface Injection: A General Nanoliter Liquid Handling Method Applied to Single Cells Genome Amplification Automated Nanoliter Liquid Handling Applied to Single Cell Multiple Displacement Amplification.</title>
        <authorList>
            <person name="Yun J."/>
            <person name="Xu P."/>
            <person name="Xu J."/>
            <person name="Dai X."/>
            <person name="Wang Y."/>
            <person name="Zheng X."/>
            <person name="Cao C."/>
            <person name="Yi Q."/>
            <person name="Zhu Y."/>
            <person name="Wang L."/>
            <person name="Dong Z."/>
            <person name="Huang Y."/>
            <person name="Huang L."/>
            <person name="Du W."/>
        </authorList>
    </citation>
    <scope>NUCLEOTIDE SEQUENCE [LARGE SCALE GENOMIC DNA]</scope>
    <source>
        <strain evidence="2 3">Z-D1-2</strain>
    </source>
</reference>
<comment type="caution">
    <text evidence="2">The sequence shown here is derived from an EMBL/GenBank/DDBJ whole genome shotgun (WGS) entry which is preliminary data.</text>
</comment>
<dbReference type="PANTHER" id="PTHR12526">
    <property type="entry name" value="GLYCOSYLTRANSFERASE"/>
    <property type="match status" value="1"/>
</dbReference>
<dbReference type="AlphaFoldDB" id="A0A2T4DSH0"/>
<dbReference type="CDD" id="cd03801">
    <property type="entry name" value="GT4_PimA-like"/>
    <property type="match status" value="1"/>
</dbReference>
<sequence length="364" mass="42601">MKVILFSTQWPEYMVELANNLSKYTNVTLMMPNNHRFTQEHAKLLDNTVELVQYKLVLHKSIRDNFKMINFILKILWSVKPDILHIQANGHRLFYWVALFKPWKSKIINTIHDPAKHIGDKTSEKIKDDFVKKKSKYFTKRYIVHGHSLIPELVNNYHVSKKSVVSIPHGHLEIYKKFINDSFQTRHKDYVLFFGRIWKYKGLQYFIDAANIVLEKFPNQLFYIVGEGDDLANYIFDQQKMKNFFIDNRRVTLAEAAVYYENASFIVLPYVEATQSGIIPVAYAFSKPVVATRVGAVKEVVLDNNTGLLVEKENCKELANAIEKLLLNKKVLKKYSLNAYKFAMVNLSWDLIAKQTYKTYREVV</sequence>
<dbReference type="GO" id="GO:0016757">
    <property type="term" value="F:glycosyltransferase activity"/>
    <property type="evidence" value="ECO:0007669"/>
    <property type="project" value="UniProtKB-ARBA"/>
</dbReference>
<evidence type="ECO:0000313" key="3">
    <source>
        <dbReference type="Proteomes" id="UP000240608"/>
    </source>
</evidence>
<evidence type="ECO:0000259" key="1">
    <source>
        <dbReference type="Pfam" id="PF13439"/>
    </source>
</evidence>
<feature type="domain" description="Glycosyltransferase subfamily 4-like N-terminal" evidence="1">
    <location>
        <begin position="13"/>
        <end position="170"/>
    </location>
</feature>
<protein>
    <recommendedName>
        <fullName evidence="1">Glycosyltransferase subfamily 4-like N-terminal domain-containing protein</fullName>
    </recommendedName>
</protein>
<gene>
    <name evidence="2" type="ORF">C9994_06375</name>
</gene>
<organism evidence="2 3">
    <name type="scientific">Marivirga lumbricoides</name>
    <dbReference type="NCBI Taxonomy" id="1046115"/>
    <lineage>
        <taxon>Bacteria</taxon>
        <taxon>Pseudomonadati</taxon>
        <taxon>Bacteroidota</taxon>
        <taxon>Cytophagia</taxon>
        <taxon>Cytophagales</taxon>
        <taxon>Marivirgaceae</taxon>
        <taxon>Marivirga</taxon>
    </lineage>
</organism>
<dbReference type="SUPFAM" id="SSF53756">
    <property type="entry name" value="UDP-Glycosyltransferase/glycogen phosphorylase"/>
    <property type="match status" value="1"/>
</dbReference>